<dbReference type="SMART" id="SM00579">
    <property type="entry name" value="FBD"/>
    <property type="match status" value="1"/>
</dbReference>
<dbReference type="InterPro" id="IPR050232">
    <property type="entry name" value="FBL13/AtMIF1-like"/>
</dbReference>
<dbReference type="InterPro" id="IPR006566">
    <property type="entry name" value="FBD"/>
</dbReference>
<dbReference type="PANTHER" id="PTHR31900">
    <property type="entry name" value="F-BOX/RNI SUPERFAMILY PROTEIN-RELATED"/>
    <property type="match status" value="1"/>
</dbReference>
<dbReference type="CDD" id="cd22160">
    <property type="entry name" value="F-box_AtFBL13-like"/>
    <property type="match status" value="1"/>
</dbReference>
<gene>
    <name evidence="3" type="primary">LOC113700920</name>
</gene>
<dbReference type="PROSITE" id="PS50181">
    <property type="entry name" value="FBOX"/>
    <property type="match status" value="1"/>
</dbReference>
<name>A0A6P6TF71_COFAR</name>
<dbReference type="RefSeq" id="XP_027077149.1">
    <property type="nucleotide sequence ID" value="XM_027221348.1"/>
</dbReference>
<dbReference type="SUPFAM" id="SSF81383">
    <property type="entry name" value="F-box domain"/>
    <property type="match status" value="1"/>
</dbReference>
<dbReference type="InterPro" id="IPR001810">
    <property type="entry name" value="F-box_dom"/>
</dbReference>
<dbReference type="Gene3D" id="1.20.1280.50">
    <property type="match status" value="1"/>
</dbReference>
<reference evidence="2" key="1">
    <citation type="journal article" date="2025" name="Foods">
        <title>Unveiling the Microbial Signatures of Arabica Coffee Cherries: Insights into Ripeness Specific Diversity, Functional Traits, and Implications for Quality and Safety.</title>
        <authorList>
            <consortium name="RefSeq"/>
            <person name="Tenea G.N."/>
            <person name="Cifuentes V."/>
            <person name="Reyes P."/>
            <person name="Cevallos-Vallejos M."/>
        </authorList>
    </citation>
    <scope>NUCLEOTIDE SEQUENCE [LARGE SCALE GENOMIC DNA]</scope>
</reference>
<reference evidence="3" key="2">
    <citation type="submission" date="2025-08" db="UniProtKB">
        <authorList>
            <consortium name="RefSeq"/>
        </authorList>
    </citation>
    <scope>IDENTIFICATION</scope>
    <source>
        <tissue evidence="3">Leaves</tissue>
    </source>
</reference>
<dbReference type="InterPro" id="IPR053781">
    <property type="entry name" value="F-box_AtFBL13-like"/>
</dbReference>
<proteinExistence type="predicted"/>
<feature type="domain" description="F-box" evidence="1">
    <location>
        <begin position="35"/>
        <end position="89"/>
    </location>
</feature>
<dbReference type="Gene3D" id="3.80.10.10">
    <property type="entry name" value="Ribonuclease Inhibitor"/>
    <property type="match status" value="1"/>
</dbReference>
<dbReference type="Pfam" id="PF00646">
    <property type="entry name" value="F-box"/>
    <property type="match status" value="1"/>
</dbReference>
<organism evidence="2 3">
    <name type="scientific">Coffea arabica</name>
    <name type="common">Arabian coffee</name>
    <dbReference type="NCBI Taxonomy" id="13443"/>
    <lineage>
        <taxon>Eukaryota</taxon>
        <taxon>Viridiplantae</taxon>
        <taxon>Streptophyta</taxon>
        <taxon>Embryophyta</taxon>
        <taxon>Tracheophyta</taxon>
        <taxon>Spermatophyta</taxon>
        <taxon>Magnoliopsida</taxon>
        <taxon>eudicotyledons</taxon>
        <taxon>Gunneridae</taxon>
        <taxon>Pentapetalae</taxon>
        <taxon>asterids</taxon>
        <taxon>lamiids</taxon>
        <taxon>Gentianales</taxon>
        <taxon>Rubiaceae</taxon>
        <taxon>Ixoroideae</taxon>
        <taxon>Gardenieae complex</taxon>
        <taxon>Bertiereae - Coffeeae clade</taxon>
        <taxon>Coffeeae</taxon>
        <taxon>Coffea</taxon>
    </lineage>
</organism>
<evidence type="ECO:0000313" key="2">
    <source>
        <dbReference type="Proteomes" id="UP001652660"/>
    </source>
</evidence>
<dbReference type="Pfam" id="PF24758">
    <property type="entry name" value="LRR_At5g56370"/>
    <property type="match status" value="1"/>
</dbReference>
<evidence type="ECO:0000259" key="1">
    <source>
        <dbReference type="PROSITE" id="PS50181"/>
    </source>
</evidence>
<dbReference type="InterPro" id="IPR055411">
    <property type="entry name" value="LRR_FXL15/At3g58940/PEG3-like"/>
</dbReference>
<protein>
    <submittedName>
        <fullName evidence="3">F-box/LRR-repeat protein At3g59190-like</fullName>
    </submittedName>
</protein>
<dbReference type="InterPro" id="IPR036047">
    <property type="entry name" value="F-box-like_dom_sf"/>
</dbReference>
<evidence type="ECO:0000313" key="3">
    <source>
        <dbReference type="RefSeq" id="XP_027077149.1"/>
    </source>
</evidence>
<dbReference type="SUPFAM" id="SSF52047">
    <property type="entry name" value="RNI-like"/>
    <property type="match status" value="1"/>
</dbReference>
<dbReference type="Pfam" id="PF08387">
    <property type="entry name" value="FBD"/>
    <property type="match status" value="1"/>
</dbReference>
<dbReference type="PANTHER" id="PTHR31900:SF34">
    <property type="entry name" value="EMB|CAB62440.1-RELATED"/>
    <property type="match status" value="1"/>
</dbReference>
<dbReference type="AlphaFoldDB" id="A0A6P6TF71"/>
<keyword evidence="2" id="KW-1185">Reference proteome</keyword>
<dbReference type="Proteomes" id="UP001652660">
    <property type="component" value="Chromosome 7e"/>
</dbReference>
<sequence length="502" mass="57810">MSSIQRSFLAPRIRCNRCEKTAKVQSQNHVKVDHVDRLSALPNDLLCHILSFLPTKKAAATSILSTRWRYLFTSLPNIHLEFDHSLRDIRGPNYQRFARFVDCCHRLILQRKPYCLRKFHLSLKEFLEIFRVAIDSLICAAISCGVQQLEVFVGHDRSGALSPPGILSCPAIFSCKTIVEMKLKIRFTVFYVPETVSLPNLKVLHLAQYVLTDELSTPRLIQGCPVLIELSFDCYTFPGDQVQTLLIKSPSLQKLSLHCMSDDDWDIVLDIPNAVNLECEVDGESKTSINAPKLQHLNFDGNVVEVNILPNHKSLVEARISVSCPSDQEQLLRCEVAFELMNWSQSVVSLYLLDTTVELLFYSQKLLPTFEKLTYLEVEVRKYYGKRMHSWKMLSWLLESAPNLQVLVFDEVFWDDRIESCAENEKFEFLSAKPVPLCLPKHLREVKIREFNGKEYEFKLIDYILQNVKALKKMTVGVLGGFRDRRKILSLKRCNDCQIVFT</sequence>
<dbReference type="SMART" id="SM00256">
    <property type="entry name" value="FBOX"/>
    <property type="match status" value="1"/>
</dbReference>
<dbReference type="InterPro" id="IPR032675">
    <property type="entry name" value="LRR_dom_sf"/>
</dbReference>
<accession>A0A6P6TF71</accession>
<dbReference type="GeneID" id="113700920"/>
<dbReference type="OrthoDB" id="612216at2759"/>